<feature type="domain" description="EamA" evidence="9">
    <location>
        <begin position="19"/>
        <end position="148"/>
    </location>
</feature>
<dbReference type="EMBL" id="FWXV01000002">
    <property type="protein sequence ID" value="SMC85202.1"/>
    <property type="molecule type" value="Genomic_DNA"/>
</dbReference>
<keyword evidence="7 8" id="KW-0472">Membrane</keyword>
<evidence type="ECO:0000256" key="1">
    <source>
        <dbReference type="ARBA" id="ARBA00004651"/>
    </source>
</evidence>
<dbReference type="InterPro" id="IPR004626">
    <property type="entry name" value="RarD"/>
</dbReference>
<feature type="transmembrane region" description="Helical" evidence="8">
    <location>
        <begin position="215"/>
        <end position="237"/>
    </location>
</feature>
<keyword evidence="5 8" id="KW-0812">Transmembrane</keyword>
<organism evidence="10 11">
    <name type="scientific">Kibdelosporangium aridum</name>
    <dbReference type="NCBI Taxonomy" id="2030"/>
    <lineage>
        <taxon>Bacteria</taxon>
        <taxon>Bacillati</taxon>
        <taxon>Actinomycetota</taxon>
        <taxon>Actinomycetes</taxon>
        <taxon>Pseudonocardiales</taxon>
        <taxon>Pseudonocardiaceae</taxon>
        <taxon>Kibdelosporangium</taxon>
    </lineage>
</organism>
<evidence type="ECO:0000313" key="11">
    <source>
        <dbReference type="Proteomes" id="UP000192674"/>
    </source>
</evidence>
<keyword evidence="4" id="KW-1003">Cell membrane</keyword>
<feature type="transmembrane region" description="Helical" evidence="8">
    <location>
        <begin position="273"/>
        <end position="290"/>
    </location>
</feature>
<feature type="transmembrane region" description="Helical" evidence="8">
    <location>
        <begin position="109"/>
        <end position="126"/>
    </location>
</feature>
<feature type="transmembrane region" description="Helical" evidence="8">
    <location>
        <begin position="20"/>
        <end position="37"/>
    </location>
</feature>
<evidence type="ECO:0000256" key="7">
    <source>
        <dbReference type="ARBA" id="ARBA00023136"/>
    </source>
</evidence>
<sequence length="307" mass="33089">MRNWLARYRDTGLVESRRGLGYAIAAYAWWGLVPLYFTALKPAGPLEVLVHRCVWTAVFGVLMLAALRRLRGLRAAVKPKLVLAAVVIAINWLVYVYGVHTNQVVETSLGYFLNPLLTVILGVTLLRERLRGLQWVAVGIGAAAGVILTVAYGRLPWIAITLAVAFGTYGLIKKSVTVPATEGVTVETLVLAPVALVYTLFFAGPDGNTFVSGSAWHTVLLVLAGPITGIPLLLYAGAAQRLPLTMMGLLQYITPVLQFALGVTVFGEDMPPVRLLGFGLVWLALAVLTFDGLRQRRQAAALAVTGQ</sequence>
<evidence type="ECO:0000256" key="3">
    <source>
        <dbReference type="ARBA" id="ARBA00022448"/>
    </source>
</evidence>
<evidence type="ECO:0000256" key="2">
    <source>
        <dbReference type="ARBA" id="ARBA00007362"/>
    </source>
</evidence>
<dbReference type="SUPFAM" id="SSF103481">
    <property type="entry name" value="Multidrug resistance efflux transporter EmrE"/>
    <property type="match status" value="2"/>
</dbReference>
<evidence type="ECO:0000313" key="10">
    <source>
        <dbReference type="EMBL" id="SMC85202.1"/>
    </source>
</evidence>
<proteinExistence type="inferred from homology"/>
<dbReference type="InterPro" id="IPR037185">
    <property type="entry name" value="EmrE-like"/>
</dbReference>
<reference evidence="10 11" key="1">
    <citation type="submission" date="2017-04" db="EMBL/GenBank/DDBJ databases">
        <authorList>
            <person name="Afonso C.L."/>
            <person name="Miller P.J."/>
            <person name="Scott M.A."/>
            <person name="Spackman E."/>
            <person name="Goraichik I."/>
            <person name="Dimitrov K.M."/>
            <person name="Suarez D.L."/>
            <person name="Swayne D.E."/>
        </authorList>
    </citation>
    <scope>NUCLEOTIDE SEQUENCE [LARGE SCALE GENOMIC DNA]</scope>
    <source>
        <strain evidence="10 11">DSM 43828</strain>
    </source>
</reference>
<comment type="similarity">
    <text evidence="2">Belongs to the EamA transporter family.</text>
</comment>
<dbReference type="GO" id="GO:0005886">
    <property type="term" value="C:plasma membrane"/>
    <property type="evidence" value="ECO:0007669"/>
    <property type="project" value="UniProtKB-SubCell"/>
</dbReference>
<dbReference type="InterPro" id="IPR000620">
    <property type="entry name" value="EamA_dom"/>
</dbReference>
<keyword evidence="11" id="KW-1185">Reference proteome</keyword>
<feature type="transmembrane region" description="Helical" evidence="8">
    <location>
        <begin position="157"/>
        <end position="172"/>
    </location>
</feature>
<accession>A0A1Y5XBJ9</accession>
<evidence type="ECO:0000256" key="6">
    <source>
        <dbReference type="ARBA" id="ARBA00022989"/>
    </source>
</evidence>
<evidence type="ECO:0000256" key="8">
    <source>
        <dbReference type="SAM" id="Phobius"/>
    </source>
</evidence>
<gene>
    <name evidence="10" type="ORF">SAMN05661093_02048</name>
</gene>
<feature type="transmembrane region" description="Helical" evidence="8">
    <location>
        <begin position="249"/>
        <end position="267"/>
    </location>
</feature>
<keyword evidence="3" id="KW-0813">Transport</keyword>
<dbReference type="PANTHER" id="PTHR22911:SF137">
    <property type="entry name" value="SOLUTE CARRIER FAMILY 35 MEMBER G2-RELATED"/>
    <property type="match status" value="1"/>
</dbReference>
<feature type="transmembrane region" description="Helical" evidence="8">
    <location>
        <begin position="49"/>
        <end position="67"/>
    </location>
</feature>
<protein>
    <submittedName>
        <fullName evidence="10">Chloramphenicol-sensitive protein RarD</fullName>
    </submittedName>
</protein>
<dbReference type="Proteomes" id="UP000192674">
    <property type="component" value="Unassembled WGS sequence"/>
</dbReference>
<comment type="subcellular location">
    <subcellularLocation>
        <location evidence="1">Cell membrane</location>
        <topology evidence="1">Multi-pass membrane protein</topology>
    </subcellularLocation>
</comment>
<dbReference type="Pfam" id="PF00892">
    <property type="entry name" value="EamA"/>
    <property type="match status" value="1"/>
</dbReference>
<dbReference type="NCBIfam" id="TIGR00688">
    <property type="entry name" value="rarD"/>
    <property type="match status" value="1"/>
</dbReference>
<feature type="transmembrane region" description="Helical" evidence="8">
    <location>
        <begin position="79"/>
        <end position="97"/>
    </location>
</feature>
<dbReference type="AlphaFoldDB" id="A0A1Y5XBJ9"/>
<dbReference type="PANTHER" id="PTHR22911">
    <property type="entry name" value="ACYL-MALONYL CONDENSING ENZYME-RELATED"/>
    <property type="match status" value="1"/>
</dbReference>
<feature type="transmembrane region" description="Helical" evidence="8">
    <location>
        <begin position="133"/>
        <end position="151"/>
    </location>
</feature>
<evidence type="ECO:0000256" key="5">
    <source>
        <dbReference type="ARBA" id="ARBA00022692"/>
    </source>
</evidence>
<keyword evidence="6 8" id="KW-1133">Transmembrane helix</keyword>
<name>A0A1Y5XBJ9_KIBAR</name>
<evidence type="ECO:0000259" key="9">
    <source>
        <dbReference type="Pfam" id="PF00892"/>
    </source>
</evidence>
<feature type="transmembrane region" description="Helical" evidence="8">
    <location>
        <begin position="184"/>
        <end position="203"/>
    </location>
</feature>
<evidence type="ECO:0000256" key="4">
    <source>
        <dbReference type="ARBA" id="ARBA00022475"/>
    </source>
</evidence>